<reference evidence="4 5" key="1">
    <citation type="submission" date="2021-03" db="EMBL/GenBank/DDBJ databases">
        <title>Genomic Encyclopedia of Type Strains, Phase IV (KMG-IV): sequencing the most valuable type-strain genomes for metagenomic binning, comparative biology and taxonomic classification.</title>
        <authorList>
            <person name="Goeker M."/>
        </authorList>
    </citation>
    <scope>NUCLEOTIDE SEQUENCE [LARGE SCALE GENOMIC DNA]</scope>
    <source>
        <strain evidence="4 5">DSM 14349</strain>
    </source>
</reference>
<organism evidence="4 5">
    <name type="scientific">Paenibacillus turicensis</name>
    <dbReference type="NCBI Taxonomy" id="160487"/>
    <lineage>
        <taxon>Bacteria</taxon>
        <taxon>Bacillati</taxon>
        <taxon>Bacillota</taxon>
        <taxon>Bacilli</taxon>
        <taxon>Bacillales</taxon>
        <taxon>Paenibacillaceae</taxon>
        <taxon>Paenibacillus</taxon>
    </lineage>
</organism>
<gene>
    <name evidence="4" type="ORF">J2Z32_000049</name>
</gene>
<dbReference type="SUPFAM" id="SSF49879">
    <property type="entry name" value="SMAD/FHA domain"/>
    <property type="match status" value="1"/>
</dbReference>
<dbReference type="Gene3D" id="2.60.200.20">
    <property type="match status" value="1"/>
</dbReference>
<dbReference type="InterPro" id="IPR045962">
    <property type="entry name" value="DUF6382"/>
</dbReference>
<keyword evidence="5" id="KW-1185">Reference proteome</keyword>
<dbReference type="InterPro" id="IPR008984">
    <property type="entry name" value="SMAD_FHA_dom_sf"/>
</dbReference>
<dbReference type="PROSITE" id="PS50006">
    <property type="entry name" value="FHA_DOMAIN"/>
    <property type="match status" value="1"/>
</dbReference>
<dbReference type="Pfam" id="PF00498">
    <property type="entry name" value="FHA"/>
    <property type="match status" value="1"/>
</dbReference>
<evidence type="ECO:0000256" key="2">
    <source>
        <dbReference type="SAM" id="Phobius"/>
    </source>
</evidence>
<feature type="domain" description="FHA" evidence="3">
    <location>
        <begin position="455"/>
        <end position="505"/>
    </location>
</feature>
<protein>
    <recommendedName>
        <fullName evidence="3">FHA domain-containing protein</fullName>
    </recommendedName>
</protein>
<dbReference type="Proteomes" id="UP001519272">
    <property type="component" value="Unassembled WGS sequence"/>
</dbReference>
<evidence type="ECO:0000256" key="1">
    <source>
        <dbReference type="SAM" id="MobiDB-lite"/>
    </source>
</evidence>
<comment type="caution">
    <text evidence="4">The sequence shown here is derived from an EMBL/GenBank/DDBJ whole genome shotgun (WGS) entry which is preliminary data.</text>
</comment>
<dbReference type="Pfam" id="PF19909">
    <property type="entry name" value="DUF6382"/>
    <property type="match status" value="1"/>
</dbReference>
<name>A0ABS4FLH8_9BACL</name>
<evidence type="ECO:0000313" key="4">
    <source>
        <dbReference type="EMBL" id="MBP1903437.1"/>
    </source>
</evidence>
<dbReference type="RefSeq" id="WP_210087150.1">
    <property type="nucleotide sequence ID" value="NZ_JAGGKG010000001.1"/>
</dbReference>
<feature type="transmembrane region" description="Helical" evidence="2">
    <location>
        <begin position="287"/>
        <end position="306"/>
    </location>
</feature>
<keyword evidence="2" id="KW-0812">Transmembrane</keyword>
<proteinExistence type="predicted"/>
<sequence length="531" mass="60426">MPTFKVDFIRAGDTLMVLSTENGIISSDVNHVERQMLSSPISGLLPIHIDEINFKVSFQYAITGKKMLSQCLKSDKLNLSHFYSLLLQIITILEDSKNYMLTHDNYILEEDYIFVEGSLSCAVLYLTYVPLNFPKEIKKTQQNIQQTIQHKFLSLVTSLLSHVQNMEGNGVQQLLALCKDEIFSFQQCKKLLLSLLTDEVPDERPFKAYRPDKSDKESQSHQPLQGGFIDQQPPFRFSSSAPAQNQNVVAPVESPLFNQQDQRRIQVSASLTSNDEEDSQSLRIKPMYILIGIVIVDALWWRFVYLNHQGKVNLYISIGVTILLGVAYWILTSKNIFTSKKENEFEQQWRWNNNSNGSSENQSYLGLVNEAKLNNNPTTLNNREVNELTLNDKKLLGNNPAENSFLQKNNQSNLPVQSPPTVLLHHDSNPTQRYLERYGIEGGTPEKIVLDRRHFIIGRDSKLAQYIEQVSGVSRAHVELNLTSDHCTLKDLGSKNGTKLNSEWIAPYKEYPIQVGESFVIAGVTFKYCIS</sequence>
<feature type="region of interest" description="Disordered" evidence="1">
    <location>
        <begin position="206"/>
        <end position="225"/>
    </location>
</feature>
<accession>A0ABS4FLH8</accession>
<dbReference type="EMBL" id="JAGGKG010000001">
    <property type="protein sequence ID" value="MBP1903437.1"/>
    <property type="molecule type" value="Genomic_DNA"/>
</dbReference>
<evidence type="ECO:0000313" key="5">
    <source>
        <dbReference type="Proteomes" id="UP001519272"/>
    </source>
</evidence>
<keyword evidence="2" id="KW-1133">Transmembrane helix</keyword>
<feature type="compositionally biased region" description="Basic and acidic residues" evidence="1">
    <location>
        <begin position="206"/>
        <end position="219"/>
    </location>
</feature>
<keyword evidence="2" id="KW-0472">Membrane</keyword>
<evidence type="ECO:0000259" key="3">
    <source>
        <dbReference type="PROSITE" id="PS50006"/>
    </source>
</evidence>
<feature type="transmembrane region" description="Helical" evidence="2">
    <location>
        <begin position="312"/>
        <end position="331"/>
    </location>
</feature>
<dbReference type="InterPro" id="IPR000253">
    <property type="entry name" value="FHA_dom"/>
</dbReference>
<dbReference type="CDD" id="cd00060">
    <property type="entry name" value="FHA"/>
    <property type="match status" value="1"/>
</dbReference>